<dbReference type="InterPro" id="IPR036314">
    <property type="entry name" value="SOD_C_sf"/>
</dbReference>
<keyword evidence="4 5" id="KW-0560">Oxidoreductase</keyword>
<dbReference type="Gene3D" id="3.55.40.20">
    <property type="entry name" value="Iron/manganese superoxide dismutase, C-terminal domain"/>
    <property type="match status" value="1"/>
</dbReference>
<dbReference type="Proteomes" id="UP001169063">
    <property type="component" value="Unassembled WGS sequence"/>
</dbReference>
<dbReference type="PANTHER" id="PTHR42769">
    <property type="entry name" value="SUPEROXIDE DISMUTASE"/>
    <property type="match status" value="1"/>
</dbReference>
<dbReference type="EMBL" id="JAUKTR010000003">
    <property type="protein sequence ID" value="MDO1559404.1"/>
    <property type="molecule type" value="Genomic_DNA"/>
</dbReference>
<dbReference type="InterPro" id="IPR019831">
    <property type="entry name" value="Mn/Fe_SOD_N"/>
</dbReference>
<dbReference type="RefSeq" id="WP_302109836.1">
    <property type="nucleotide sequence ID" value="NZ_JAUKTR010000003.1"/>
</dbReference>
<dbReference type="InterPro" id="IPR036324">
    <property type="entry name" value="Mn/Fe_SOD_N_sf"/>
</dbReference>
<dbReference type="EC" id="1.15.1.1" evidence="2 5"/>
<keyword evidence="9" id="KW-1185">Reference proteome</keyword>
<dbReference type="SUPFAM" id="SSF46609">
    <property type="entry name" value="Fe,Mn superoxide dismutase (SOD), N-terminal domain"/>
    <property type="match status" value="1"/>
</dbReference>
<evidence type="ECO:0000313" key="9">
    <source>
        <dbReference type="Proteomes" id="UP001169063"/>
    </source>
</evidence>
<gene>
    <name evidence="8" type="ORF">Q0812_08180</name>
</gene>
<evidence type="ECO:0000259" key="7">
    <source>
        <dbReference type="Pfam" id="PF02777"/>
    </source>
</evidence>
<evidence type="ECO:0000256" key="1">
    <source>
        <dbReference type="ARBA" id="ARBA00008714"/>
    </source>
</evidence>
<dbReference type="PROSITE" id="PS00088">
    <property type="entry name" value="SOD_MN"/>
    <property type="match status" value="1"/>
</dbReference>
<dbReference type="InterPro" id="IPR019832">
    <property type="entry name" value="Mn/Fe_SOD_C"/>
</dbReference>
<evidence type="ECO:0000256" key="3">
    <source>
        <dbReference type="ARBA" id="ARBA00022723"/>
    </source>
</evidence>
<comment type="catalytic activity">
    <reaction evidence="5">
        <text>2 superoxide + 2 H(+) = H2O2 + O2</text>
        <dbReference type="Rhea" id="RHEA:20696"/>
        <dbReference type="ChEBI" id="CHEBI:15378"/>
        <dbReference type="ChEBI" id="CHEBI:15379"/>
        <dbReference type="ChEBI" id="CHEBI:16240"/>
        <dbReference type="ChEBI" id="CHEBI:18421"/>
        <dbReference type="EC" id="1.15.1.1"/>
    </reaction>
</comment>
<feature type="domain" description="Manganese/iron superoxide dismutase N-terminal" evidence="6">
    <location>
        <begin position="2"/>
        <end position="81"/>
    </location>
</feature>
<evidence type="ECO:0000256" key="4">
    <source>
        <dbReference type="ARBA" id="ARBA00023002"/>
    </source>
</evidence>
<evidence type="ECO:0000313" key="8">
    <source>
        <dbReference type="EMBL" id="MDO1559404.1"/>
    </source>
</evidence>
<dbReference type="PIRSF" id="PIRSF000349">
    <property type="entry name" value="SODismutase"/>
    <property type="match status" value="1"/>
</dbReference>
<dbReference type="PANTHER" id="PTHR42769:SF3">
    <property type="entry name" value="SUPEROXIDE DISMUTASE [FE] 2, CHLOROPLASTIC"/>
    <property type="match status" value="1"/>
</dbReference>
<feature type="domain" description="Manganese/iron superoxide dismutase C-terminal" evidence="7">
    <location>
        <begin position="87"/>
        <end position="189"/>
    </location>
</feature>
<keyword evidence="3 5" id="KW-0479">Metal-binding</keyword>
<evidence type="ECO:0000256" key="2">
    <source>
        <dbReference type="ARBA" id="ARBA00012682"/>
    </source>
</evidence>
<reference evidence="8" key="1">
    <citation type="submission" date="2023-07" db="EMBL/GenBank/DDBJ databases">
        <title>Brevundimonas soil sp. nov., isolated from the soil of chemical plant.</title>
        <authorList>
            <person name="Wu N."/>
        </authorList>
    </citation>
    <scope>NUCLEOTIDE SEQUENCE</scope>
    <source>
        <strain evidence="8">XZ-24</strain>
    </source>
</reference>
<proteinExistence type="inferred from homology"/>
<dbReference type="PRINTS" id="PR01703">
    <property type="entry name" value="MNSODISMTASE"/>
</dbReference>
<dbReference type="InterPro" id="IPR001189">
    <property type="entry name" value="Mn/Fe_SOD"/>
</dbReference>
<dbReference type="GO" id="GO:0004784">
    <property type="term" value="F:superoxide dismutase activity"/>
    <property type="evidence" value="ECO:0007669"/>
    <property type="project" value="UniProtKB-EC"/>
</dbReference>
<organism evidence="8 9">
    <name type="scientific">Peiella sedimenti</name>
    <dbReference type="NCBI Taxonomy" id="3061083"/>
    <lineage>
        <taxon>Bacteria</taxon>
        <taxon>Pseudomonadati</taxon>
        <taxon>Pseudomonadota</taxon>
        <taxon>Alphaproteobacteria</taxon>
        <taxon>Caulobacterales</taxon>
        <taxon>Caulobacteraceae</taxon>
        <taxon>Peiella</taxon>
    </lineage>
</organism>
<comment type="similarity">
    <text evidence="1 5">Belongs to the iron/manganese superoxide dismutase family.</text>
</comment>
<dbReference type="SUPFAM" id="SSF54719">
    <property type="entry name" value="Fe,Mn superoxide dismutase (SOD), C-terminal domain"/>
    <property type="match status" value="1"/>
</dbReference>
<evidence type="ECO:0000256" key="5">
    <source>
        <dbReference type="RuleBase" id="RU000414"/>
    </source>
</evidence>
<dbReference type="Pfam" id="PF02777">
    <property type="entry name" value="Sod_Fe_C"/>
    <property type="match status" value="1"/>
</dbReference>
<dbReference type="Gene3D" id="1.10.287.990">
    <property type="entry name" value="Fe,Mn superoxide dismutase (SOD) domain"/>
    <property type="match status" value="1"/>
</dbReference>
<sequence length="205" mass="22886">MYPLTPLPYAHDALEPVISKTTLETHHGKHHAKYVEVLNQLVGDEESRPLEDVVRSAEPGSKLFNNAGQAWNHGFFWQCMKPGGSKPSGELKDVIASSFGGLDQFREAFITEGATHFASGWAWLVREGGGLKVISTHDADTAITRPQCAPLLVCDVWEHAYYLDFKNDRKGFLDAWFDQLVNWDFVAERLAAAEAGEPGWRYPQA</sequence>
<dbReference type="Pfam" id="PF00081">
    <property type="entry name" value="Sod_Fe_N"/>
    <property type="match status" value="1"/>
</dbReference>
<evidence type="ECO:0000259" key="6">
    <source>
        <dbReference type="Pfam" id="PF00081"/>
    </source>
</evidence>
<accession>A0ABT8SLP6</accession>
<dbReference type="InterPro" id="IPR019833">
    <property type="entry name" value="Mn/Fe_SOD_BS"/>
</dbReference>
<name>A0ABT8SLP6_9CAUL</name>
<comment type="function">
    <text evidence="5">Destroys radicals which are normally produced within the cells and which are toxic to biological systems.</text>
</comment>
<comment type="caution">
    <text evidence="8">The sequence shown here is derived from an EMBL/GenBank/DDBJ whole genome shotgun (WGS) entry which is preliminary data.</text>
</comment>
<protein>
    <recommendedName>
        <fullName evidence="2 5">Superoxide dismutase</fullName>
        <ecNumber evidence="2 5">1.15.1.1</ecNumber>
    </recommendedName>
</protein>